<protein>
    <submittedName>
        <fullName evidence="1">Uncharacterized protein</fullName>
    </submittedName>
</protein>
<comment type="caution">
    <text evidence="1">The sequence shown here is derived from an EMBL/GenBank/DDBJ whole genome shotgun (WGS) entry which is preliminary data.</text>
</comment>
<gene>
    <name evidence="1" type="ORF">DQG23_20485</name>
</gene>
<accession>A0A329MII1</accession>
<sequence length="63" mass="7105">MNKYKYVPHIKGLYFTGKRTCPQLMLTRPLSSKALRTAKPFILVNLGGLKKIIISKNRQGNTG</sequence>
<dbReference type="EMBL" id="QMFB01000012">
    <property type="protein sequence ID" value="RAV19378.1"/>
    <property type="molecule type" value="Genomic_DNA"/>
</dbReference>
<dbReference type="Proteomes" id="UP000250369">
    <property type="component" value="Unassembled WGS sequence"/>
</dbReference>
<evidence type="ECO:0000313" key="2">
    <source>
        <dbReference type="Proteomes" id="UP000250369"/>
    </source>
</evidence>
<proteinExistence type="predicted"/>
<keyword evidence="2" id="KW-1185">Reference proteome</keyword>
<evidence type="ECO:0000313" key="1">
    <source>
        <dbReference type="EMBL" id="RAV19378.1"/>
    </source>
</evidence>
<dbReference type="AlphaFoldDB" id="A0A329MII1"/>
<reference evidence="1 2" key="1">
    <citation type="journal article" date="2009" name="Int. J. Syst. Evol. Microbiol.">
        <title>Paenibacillus contaminans sp. nov., isolated from a contaminated laboratory plate.</title>
        <authorList>
            <person name="Chou J.H."/>
            <person name="Lee J.H."/>
            <person name="Lin M.C."/>
            <person name="Chang P.S."/>
            <person name="Arun A.B."/>
            <person name="Young C.C."/>
            <person name="Chen W.M."/>
        </authorList>
    </citation>
    <scope>NUCLEOTIDE SEQUENCE [LARGE SCALE GENOMIC DNA]</scope>
    <source>
        <strain evidence="1 2">CKOBP-6</strain>
    </source>
</reference>
<name>A0A329MII1_9BACL</name>
<organism evidence="1 2">
    <name type="scientific">Paenibacillus contaminans</name>
    <dbReference type="NCBI Taxonomy" id="450362"/>
    <lineage>
        <taxon>Bacteria</taxon>
        <taxon>Bacillati</taxon>
        <taxon>Bacillota</taxon>
        <taxon>Bacilli</taxon>
        <taxon>Bacillales</taxon>
        <taxon>Paenibacillaceae</taxon>
        <taxon>Paenibacillus</taxon>
    </lineage>
</organism>